<keyword evidence="8" id="KW-0472">Membrane</keyword>
<accession>A0A507DYK1</accession>
<feature type="compositionally biased region" description="Basic and acidic residues" evidence="7">
    <location>
        <begin position="84"/>
        <end position="104"/>
    </location>
</feature>
<evidence type="ECO:0000256" key="1">
    <source>
        <dbReference type="ARBA" id="ARBA00004123"/>
    </source>
</evidence>
<dbReference type="InterPro" id="IPR001356">
    <property type="entry name" value="HD"/>
</dbReference>
<feature type="DNA-binding region" description="Homeobox" evidence="5">
    <location>
        <begin position="820"/>
        <end position="879"/>
    </location>
</feature>
<dbReference type="InterPro" id="IPR017970">
    <property type="entry name" value="Homeobox_CS"/>
</dbReference>
<keyword evidence="4 5" id="KW-0539">Nucleus</keyword>
<keyword evidence="2 5" id="KW-0238">DNA-binding</keyword>
<feature type="region of interest" description="Disordered" evidence="7">
    <location>
        <begin position="25"/>
        <end position="121"/>
    </location>
</feature>
<dbReference type="GO" id="GO:0005634">
    <property type="term" value="C:nucleus"/>
    <property type="evidence" value="ECO:0007669"/>
    <property type="project" value="UniProtKB-SubCell"/>
</dbReference>
<feature type="domain" description="Homeobox" evidence="9">
    <location>
        <begin position="818"/>
        <end position="878"/>
    </location>
</feature>
<feature type="transmembrane region" description="Helical" evidence="8">
    <location>
        <begin position="671"/>
        <end position="693"/>
    </location>
</feature>
<organism evidence="10 11">
    <name type="scientific">Powellomyces hirtus</name>
    <dbReference type="NCBI Taxonomy" id="109895"/>
    <lineage>
        <taxon>Eukaryota</taxon>
        <taxon>Fungi</taxon>
        <taxon>Fungi incertae sedis</taxon>
        <taxon>Chytridiomycota</taxon>
        <taxon>Chytridiomycota incertae sedis</taxon>
        <taxon>Chytridiomycetes</taxon>
        <taxon>Spizellomycetales</taxon>
        <taxon>Powellomycetaceae</taxon>
        <taxon>Powellomyces</taxon>
    </lineage>
</organism>
<feature type="region of interest" description="Disordered" evidence="7">
    <location>
        <begin position="871"/>
        <end position="911"/>
    </location>
</feature>
<dbReference type="GO" id="GO:0000978">
    <property type="term" value="F:RNA polymerase II cis-regulatory region sequence-specific DNA binding"/>
    <property type="evidence" value="ECO:0007669"/>
    <property type="project" value="TreeGrafter"/>
</dbReference>
<comment type="subcellular location">
    <subcellularLocation>
        <location evidence="1 5 6">Nucleus</location>
    </subcellularLocation>
</comment>
<evidence type="ECO:0000259" key="9">
    <source>
        <dbReference type="PROSITE" id="PS50071"/>
    </source>
</evidence>
<dbReference type="GO" id="GO:0000981">
    <property type="term" value="F:DNA-binding transcription factor activity, RNA polymerase II-specific"/>
    <property type="evidence" value="ECO:0007669"/>
    <property type="project" value="InterPro"/>
</dbReference>
<evidence type="ECO:0000256" key="7">
    <source>
        <dbReference type="SAM" id="MobiDB-lite"/>
    </source>
</evidence>
<keyword evidence="11" id="KW-1185">Reference proteome</keyword>
<dbReference type="Gene3D" id="1.10.10.60">
    <property type="entry name" value="Homeodomain-like"/>
    <property type="match status" value="1"/>
</dbReference>
<evidence type="ECO:0000256" key="6">
    <source>
        <dbReference type="RuleBase" id="RU000682"/>
    </source>
</evidence>
<reference evidence="10 11" key="1">
    <citation type="journal article" date="2019" name="Sci. Rep.">
        <title>Comparative genomics of chytrid fungi reveal insights into the obligate biotrophic and pathogenic lifestyle of Synchytrium endobioticum.</title>
        <authorList>
            <person name="van de Vossenberg B.T.L.H."/>
            <person name="Warris S."/>
            <person name="Nguyen H.D.T."/>
            <person name="van Gent-Pelzer M.P.E."/>
            <person name="Joly D.L."/>
            <person name="van de Geest H.C."/>
            <person name="Bonants P.J.M."/>
            <person name="Smith D.S."/>
            <person name="Levesque C.A."/>
            <person name="van der Lee T.A.J."/>
        </authorList>
    </citation>
    <scope>NUCLEOTIDE SEQUENCE [LARGE SCALE GENOMIC DNA]</scope>
    <source>
        <strain evidence="10 11">CBS 809.83</strain>
    </source>
</reference>
<dbReference type="InterPro" id="IPR009057">
    <property type="entry name" value="Homeodomain-like_sf"/>
</dbReference>
<dbReference type="InterPro" id="IPR051000">
    <property type="entry name" value="Homeobox_DNA-bind_prot"/>
</dbReference>
<dbReference type="EMBL" id="QEAQ01000074">
    <property type="protein sequence ID" value="TPX56452.1"/>
    <property type="molecule type" value="Genomic_DNA"/>
</dbReference>
<dbReference type="Pfam" id="PF00046">
    <property type="entry name" value="Homeodomain"/>
    <property type="match status" value="1"/>
</dbReference>
<feature type="transmembrane region" description="Helical" evidence="8">
    <location>
        <begin position="233"/>
        <end position="257"/>
    </location>
</feature>
<proteinExistence type="predicted"/>
<feature type="transmembrane region" description="Helical" evidence="8">
    <location>
        <begin position="144"/>
        <end position="164"/>
    </location>
</feature>
<dbReference type="PROSITE" id="PS00027">
    <property type="entry name" value="HOMEOBOX_1"/>
    <property type="match status" value="1"/>
</dbReference>
<comment type="caution">
    <text evidence="10">The sequence shown here is derived from an EMBL/GenBank/DDBJ whole genome shotgun (WGS) entry which is preliminary data.</text>
</comment>
<evidence type="ECO:0000313" key="10">
    <source>
        <dbReference type="EMBL" id="TPX56452.1"/>
    </source>
</evidence>
<dbReference type="Proteomes" id="UP000318582">
    <property type="component" value="Unassembled WGS sequence"/>
</dbReference>
<dbReference type="SMART" id="SM00389">
    <property type="entry name" value="HOX"/>
    <property type="match status" value="1"/>
</dbReference>
<sequence>MGGLADDDEGSLKYARMRGLSDIEISASNTHATQRPSKMRLDNIARTGSLTKDDMVEAHTGYPVLHRDNYDAEEQGRASTGSRKHQDARIRQDEIKGKRTEDQKNSAGKQTDSENQEEDEAKAAYAMRNKFHIRMTVISLVRNLLLIILCLAGGCVGGYGLIVVENRSWQQTFTGLGFGILVQLSLVPIVEFGRMLCQHWFARKLTVKGMKAREMMTAWSALYSGSYRGVEDVAGIGPIAGFLILIYAAEAVVIGAVGNLYRITPTLVVKAINTVPLHSPMSAASWRGSQGLTYESYVTDMSSRNADNWITLTQDYTRVQFMKDRADVSCRADGCTAVVNGVFSPLAISSLKGAESTLPWTTLTVNDVLRTQATMIEITTTCGTVPENRTAFPGVQPNVISYPSVMIPGGIGKWLTPVRSGGRFYNNLSPEVGLLPQTAEGTGSNDLTPVYASRATGEMYVIAYASNIAGQFAHMMYMQEPYSNRSVGFTFCGIAANIGLANVAIKVTGQAEATTGSDSRSKDEGTLHKTLYTQVQEMEQVGDLRKLSFNNSEAYPSAVVVSHLFNALGCSWRICPAKNLSTSVPFFDETSGLLSIPPTPLGWDYENQVGLIARRISEITVTGVAAVSSATGRLGAITVNTIAPTFNPKMVRAQVLTPNTHGKVVISTSCIGILLIGAGSALILIILEVTTLVSPSRRRARRAPAILMTNSIYYFLKSFQDSIVHPHTPNMVDPHPDELRQAMGSKTFLLGQRCGIQSIGEEEKESVLDFWIHVTKEPSTINNDSPLMAHLPGDDRDVSEVTSNGDNQDGRAGQGNSKPPRATRRKTTAAQLAVLEPIFNTNPNPPKSLRQHLAETVGLSERSVQIWFQNRRAKARSTKHARKLKESSRILDSESNSSTSDPRTPDSITSKMNDDIIEQVQTIQTDFDEHYSSSMQIHWSHGSSKMSAPGYRLDHIDPAIQRFTPVFPCPSRDVSKRPRVSLDRCRLEGTLPERSPPFPSLPPYGSSPLNIGAICVDSISIGNWHRRALSETSDLFTEFDLNQNVLRTTFVEGAQRYRLTSHVESLIGPPTFETLDDNQNWIKCQDFSDRGQASLYFSQTFYGPTSDLPSEISALAQQSFCIQQALHHEALRSN</sequence>
<keyword evidence="3 5" id="KW-0371">Homeobox</keyword>
<keyword evidence="8" id="KW-0812">Transmembrane</keyword>
<dbReference type="PANTHER" id="PTHR24324:SF5">
    <property type="entry name" value="HEMATOPOIETICALLY-EXPRESSED HOMEOBOX PROTEIN HHEX"/>
    <property type="match status" value="1"/>
</dbReference>
<feature type="compositionally biased region" description="Basic residues" evidence="7">
    <location>
        <begin position="871"/>
        <end position="883"/>
    </location>
</feature>
<feature type="transmembrane region" description="Helical" evidence="8">
    <location>
        <begin position="176"/>
        <end position="197"/>
    </location>
</feature>
<dbReference type="PROSITE" id="PS50071">
    <property type="entry name" value="HOMEOBOX_2"/>
    <property type="match status" value="1"/>
</dbReference>
<dbReference type="AlphaFoldDB" id="A0A507DYK1"/>
<dbReference type="CDD" id="cd00086">
    <property type="entry name" value="homeodomain"/>
    <property type="match status" value="1"/>
</dbReference>
<name>A0A507DYK1_9FUNG</name>
<dbReference type="STRING" id="109895.A0A507DYK1"/>
<evidence type="ECO:0000256" key="8">
    <source>
        <dbReference type="SAM" id="Phobius"/>
    </source>
</evidence>
<gene>
    <name evidence="10" type="ORF">PhCBS80983_g04534</name>
</gene>
<feature type="compositionally biased region" description="Polar residues" evidence="7">
    <location>
        <begin position="26"/>
        <end position="36"/>
    </location>
</feature>
<feature type="region of interest" description="Disordered" evidence="7">
    <location>
        <begin position="781"/>
        <end position="827"/>
    </location>
</feature>
<evidence type="ECO:0000256" key="5">
    <source>
        <dbReference type="PROSITE-ProRule" id="PRU00108"/>
    </source>
</evidence>
<evidence type="ECO:0000256" key="4">
    <source>
        <dbReference type="ARBA" id="ARBA00023242"/>
    </source>
</evidence>
<protein>
    <recommendedName>
        <fullName evidence="9">Homeobox domain-containing protein</fullName>
    </recommendedName>
</protein>
<dbReference type="GO" id="GO:0030154">
    <property type="term" value="P:cell differentiation"/>
    <property type="evidence" value="ECO:0007669"/>
    <property type="project" value="TreeGrafter"/>
</dbReference>
<dbReference type="PANTHER" id="PTHR24324">
    <property type="entry name" value="HOMEOBOX PROTEIN HHEX"/>
    <property type="match status" value="1"/>
</dbReference>
<keyword evidence="8" id="KW-1133">Transmembrane helix</keyword>
<evidence type="ECO:0000313" key="11">
    <source>
        <dbReference type="Proteomes" id="UP000318582"/>
    </source>
</evidence>
<evidence type="ECO:0000256" key="3">
    <source>
        <dbReference type="ARBA" id="ARBA00023155"/>
    </source>
</evidence>
<feature type="compositionally biased region" description="Basic and acidic residues" evidence="7">
    <location>
        <begin position="65"/>
        <end position="76"/>
    </location>
</feature>
<dbReference type="SUPFAM" id="SSF46689">
    <property type="entry name" value="Homeodomain-like"/>
    <property type="match status" value="1"/>
</dbReference>
<feature type="compositionally biased region" description="Polar residues" evidence="7">
    <location>
        <begin position="893"/>
        <end position="911"/>
    </location>
</feature>
<evidence type="ECO:0000256" key="2">
    <source>
        <dbReference type="ARBA" id="ARBA00023125"/>
    </source>
</evidence>